<accession>A0ABU6ADI8</accession>
<dbReference type="Proteomes" id="UP001327093">
    <property type="component" value="Unassembled WGS sequence"/>
</dbReference>
<evidence type="ECO:0000256" key="3">
    <source>
        <dbReference type="ARBA" id="ARBA00022692"/>
    </source>
</evidence>
<name>A0ABU6ADI8_9PSEU</name>
<evidence type="ECO:0000313" key="9">
    <source>
        <dbReference type="Proteomes" id="UP001327093"/>
    </source>
</evidence>
<organism evidence="8 9">
    <name type="scientific">Saccharopolyspora mangrovi</name>
    <dbReference type="NCBI Taxonomy" id="3082379"/>
    <lineage>
        <taxon>Bacteria</taxon>
        <taxon>Bacillati</taxon>
        <taxon>Actinomycetota</taxon>
        <taxon>Actinomycetes</taxon>
        <taxon>Pseudonocardiales</taxon>
        <taxon>Pseudonocardiaceae</taxon>
        <taxon>Saccharopolyspora</taxon>
    </lineage>
</organism>
<dbReference type="RefSeq" id="WP_324267074.1">
    <property type="nucleotide sequence ID" value="NZ_JAWLNX010000013.1"/>
</dbReference>
<evidence type="ECO:0000256" key="6">
    <source>
        <dbReference type="SAM" id="Phobius"/>
    </source>
</evidence>
<evidence type="ECO:0000256" key="4">
    <source>
        <dbReference type="ARBA" id="ARBA00022989"/>
    </source>
</evidence>
<feature type="transmembrane region" description="Helical" evidence="6">
    <location>
        <begin position="33"/>
        <end position="53"/>
    </location>
</feature>
<sequence>MRALKIAAAAEAVTLALLLLNLVTVHAPELSSLLGPVHGTAYLITIAAALSTISTRARWLSLIPGIGGVLVLSRRPPAG</sequence>
<protein>
    <submittedName>
        <fullName evidence="8">DUF3817 domain-containing protein</fullName>
    </submittedName>
</protein>
<evidence type="ECO:0000256" key="2">
    <source>
        <dbReference type="ARBA" id="ARBA00022475"/>
    </source>
</evidence>
<proteinExistence type="predicted"/>
<evidence type="ECO:0000256" key="1">
    <source>
        <dbReference type="ARBA" id="ARBA00004651"/>
    </source>
</evidence>
<comment type="subcellular location">
    <subcellularLocation>
        <location evidence="1">Cell membrane</location>
        <topology evidence="1">Multi-pass membrane protein</topology>
    </subcellularLocation>
</comment>
<dbReference type="InterPro" id="IPR023845">
    <property type="entry name" value="DUF3817_TM"/>
</dbReference>
<feature type="transmembrane region" description="Helical" evidence="6">
    <location>
        <begin position="7"/>
        <end position="27"/>
    </location>
</feature>
<keyword evidence="5 6" id="KW-0472">Membrane</keyword>
<evidence type="ECO:0000256" key="5">
    <source>
        <dbReference type="ARBA" id="ARBA00023136"/>
    </source>
</evidence>
<dbReference type="EMBL" id="JAWLNX010000013">
    <property type="protein sequence ID" value="MEB3369590.1"/>
    <property type="molecule type" value="Genomic_DNA"/>
</dbReference>
<dbReference type="Pfam" id="PF12823">
    <property type="entry name" value="DUF3817"/>
    <property type="match status" value="1"/>
</dbReference>
<keyword evidence="9" id="KW-1185">Reference proteome</keyword>
<keyword evidence="3 6" id="KW-0812">Transmembrane</keyword>
<keyword evidence="2" id="KW-1003">Cell membrane</keyword>
<feature type="domain" description="DUF3817" evidence="7">
    <location>
        <begin position="2"/>
        <end position="59"/>
    </location>
</feature>
<comment type="caution">
    <text evidence="8">The sequence shown here is derived from an EMBL/GenBank/DDBJ whole genome shotgun (WGS) entry which is preliminary data.</text>
</comment>
<gene>
    <name evidence="8" type="ORF">R4I43_19460</name>
</gene>
<evidence type="ECO:0000259" key="7">
    <source>
        <dbReference type="Pfam" id="PF12823"/>
    </source>
</evidence>
<evidence type="ECO:0000313" key="8">
    <source>
        <dbReference type="EMBL" id="MEB3369590.1"/>
    </source>
</evidence>
<reference evidence="8 9" key="1">
    <citation type="submission" date="2023-10" db="EMBL/GenBank/DDBJ databases">
        <title>Saccharopolyspora sp. nov., isolated from mangrove soil.</title>
        <authorList>
            <person name="Lu Y."/>
            <person name="Liu W."/>
        </authorList>
    </citation>
    <scope>NUCLEOTIDE SEQUENCE [LARGE SCALE GENOMIC DNA]</scope>
    <source>
        <strain evidence="8 9">S2-29</strain>
    </source>
</reference>
<keyword evidence="4 6" id="KW-1133">Transmembrane helix</keyword>